<keyword evidence="2" id="KW-1185">Reference proteome</keyword>
<reference evidence="1 2" key="1">
    <citation type="journal article" date="2021" name="BMC Genomics">
        <title>Datura genome reveals duplications of psychoactive alkaloid biosynthetic genes and high mutation rate following tissue culture.</title>
        <authorList>
            <person name="Rajewski A."/>
            <person name="Carter-House D."/>
            <person name="Stajich J."/>
            <person name="Litt A."/>
        </authorList>
    </citation>
    <scope>NUCLEOTIDE SEQUENCE [LARGE SCALE GENOMIC DNA]</scope>
    <source>
        <strain evidence="1">AR-01</strain>
    </source>
</reference>
<dbReference type="EMBL" id="JACEIK010004386">
    <property type="protein sequence ID" value="MCD9645286.1"/>
    <property type="molecule type" value="Genomic_DNA"/>
</dbReference>
<dbReference type="Proteomes" id="UP000823775">
    <property type="component" value="Unassembled WGS sequence"/>
</dbReference>
<accession>A0ABS8VG00</accession>
<organism evidence="1 2">
    <name type="scientific">Datura stramonium</name>
    <name type="common">Jimsonweed</name>
    <name type="synonym">Common thornapple</name>
    <dbReference type="NCBI Taxonomy" id="4076"/>
    <lineage>
        <taxon>Eukaryota</taxon>
        <taxon>Viridiplantae</taxon>
        <taxon>Streptophyta</taxon>
        <taxon>Embryophyta</taxon>
        <taxon>Tracheophyta</taxon>
        <taxon>Spermatophyta</taxon>
        <taxon>Magnoliopsida</taxon>
        <taxon>eudicotyledons</taxon>
        <taxon>Gunneridae</taxon>
        <taxon>Pentapetalae</taxon>
        <taxon>asterids</taxon>
        <taxon>lamiids</taxon>
        <taxon>Solanales</taxon>
        <taxon>Solanaceae</taxon>
        <taxon>Solanoideae</taxon>
        <taxon>Datureae</taxon>
        <taxon>Datura</taxon>
    </lineage>
</organism>
<feature type="non-terminal residue" evidence="1">
    <location>
        <position position="1"/>
    </location>
</feature>
<comment type="caution">
    <text evidence="1">The sequence shown here is derived from an EMBL/GenBank/DDBJ whole genome shotgun (WGS) entry which is preliminary data.</text>
</comment>
<proteinExistence type="predicted"/>
<evidence type="ECO:0000313" key="2">
    <source>
        <dbReference type="Proteomes" id="UP000823775"/>
    </source>
</evidence>
<protein>
    <submittedName>
        <fullName evidence="1">Uncharacterized protein</fullName>
    </submittedName>
</protein>
<evidence type="ECO:0000313" key="1">
    <source>
        <dbReference type="EMBL" id="MCD9645286.1"/>
    </source>
</evidence>
<name>A0ABS8VG00_DATST</name>
<sequence>GGELDLDLDLRNEKCARNFELLANMDCCISRSTAGFGRHSGSAVVDNGRGVHPIHNRWYDIDEEIKSE</sequence>
<gene>
    <name evidence="1" type="ORF">HAX54_034116</name>
</gene>
<feature type="non-terminal residue" evidence="1">
    <location>
        <position position="68"/>
    </location>
</feature>